<proteinExistence type="predicted"/>
<dbReference type="STRING" id="29563.SAMN02983006_00190"/>
<dbReference type="SUPFAM" id="SSF103084">
    <property type="entry name" value="Holliday junction resolvase RusA"/>
    <property type="match status" value="1"/>
</dbReference>
<evidence type="ECO:0000313" key="2">
    <source>
        <dbReference type="Proteomes" id="UP000199006"/>
    </source>
</evidence>
<dbReference type="GO" id="GO:0004519">
    <property type="term" value="F:endonuclease activity"/>
    <property type="evidence" value="ECO:0007669"/>
    <property type="project" value="UniProtKB-KW"/>
</dbReference>
<keyword evidence="1" id="KW-0378">Hydrolase</keyword>
<dbReference type="InterPro" id="IPR036614">
    <property type="entry name" value="RusA-like_sf"/>
</dbReference>
<dbReference type="RefSeq" id="WP_177181328.1">
    <property type="nucleotide sequence ID" value="NZ_FOTI01000001.1"/>
</dbReference>
<dbReference type="Proteomes" id="UP000199006">
    <property type="component" value="Unassembled WGS sequence"/>
</dbReference>
<keyword evidence="1" id="KW-0255">Endonuclease</keyword>
<name>A0A1I4EZY6_9FIRM</name>
<dbReference type="Pfam" id="PF05866">
    <property type="entry name" value="RusA"/>
    <property type="match status" value="1"/>
</dbReference>
<reference evidence="1 2" key="1">
    <citation type="submission" date="2016-10" db="EMBL/GenBank/DDBJ databases">
        <authorList>
            <person name="de Groot N.N."/>
        </authorList>
    </citation>
    <scope>NUCLEOTIDE SEQUENCE [LARGE SCALE GENOMIC DNA]</scope>
    <source>
        <strain evidence="1 2">ATCC 51327</strain>
    </source>
</reference>
<gene>
    <name evidence="1" type="ORF">SAMN02983006_00190</name>
</gene>
<evidence type="ECO:0000313" key="1">
    <source>
        <dbReference type="EMBL" id="SFL10106.1"/>
    </source>
</evidence>
<dbReference type="EMBL" id="FOTI01000001">
    <property type="protein sequence ID" value="SFL10106.1"/>
    <property type="molecule type" value="Genomic_DNA"/>
</dbReference>
<dbReference type="GO" id="GO:0000287">
    <property type="term" value="F:magnesium ion binding"/>
    <property type="evidence" value="ECO:0007669"/>
    <property type="project" value="InterPro"/>
</dbReference>
<dbReference type="GO" id="GO:0006281">
    <property type="term" value="P:DNA repair"/>
    <property type="evidence" value="ECO:0007669"/>
    <property type="project" value="InterPro"/>
</dbReference>
<dbReference type="AlphaFoldDB" id="A0A1I4EZY6"/>
<accession>A0A1I4EZY6</accession>
<dbReference type="GO" id="GO:0006310">
    <property type="term" value="P:DNA recombination"/>
    <property type="evidence" value="ECO:0007669"/>
    <property type="project" value="InterPro"/>
</dbReference>
<sequence>MEKFGFVVAGRPVPAQRMTQKSKWTKRARKSLQYQRDIAWLWKKASKGKKLKGDLKLSCEFYFNDKRHGDLSNLVKAVEDGLQYANAFDNDKQIKRYGKTGIFFDDEPRVVIRIEEI</sequence>
<protein>
    <submittedName>
        <fullName evidence="1">Holliday junction resolvase RusA (Prophage-encoded endonuclease)</fullName>
    </submittedName>
</protein>
<dbReference type="Gene3D" id="3.30.1330.70">
    <property type="entry name" value="Holliday junction resolvase RusA"/>
    <property type="match status" value="1"/>
</dbReference>
<dbReference type="InterPro" id="IPR008822">
    <property type="entry name" value="Endonuclease_RusA-like"/>
</dbReference>
<keyword evidence="1" id="KW-0540">Nuclease</keyword>
<organism evidence="1 2">
    <name type="scientific">Halanaerobium salsuginis</name>
    <dbReference type="NCBI Taxonomy" id="29563"/>
    <lineage>
        <taxon>Bacteria</taxon>
        <taxon>Bacillati</taxon>
        <taxon>Bacillota</taxon>
        <taxon>Clostridia</taxon>
        <taxon>Halanaerobiales</taxon>
        <taxon>Halanaerobiaceae</taxon>
        <taxon>Halanaerobium</taxon>
    </lineage>
</organism>
<keyword evidence="2" id="KW-1185">Reference proteome</keyword>